<dbReference type="GO" id="GO:0005525">
    <property type="term" value="F:GTP binding"/>
    <property type="evidence" value="ECO:0007669"/>
    <property type="project" value="InterPro"/>
</dbReference>
<dbReference type="SUPFAM" id="SSF52540">
    <property type="entry name" value="P-loop containing nucleoside triphosphate hydrolases"/>
    <property type="match status" value="1"/>
</dbReference>
<protein>
    <submittedName>
        <fullName evidence="2">GTPase YlqF</fullName>
    </submittedName>
</protein>
<dbReference type="Pfam" id="PF01926">
    <property type="entry name" value="MMR_HSR1"/>
    <property type="match status" value="1"/>
</dbReference>
<feature type="domain" description="G" evidence="1">
    <location>
        <begin position="45"/>
        <end position="150"/>
    </location>
</feature>
<evidence type="ECO:0000313" key="2">
    <source>
        <dbReference type="EMBL" id="SKA51907.1"/>
    </source>
</evidence>
<dbReference type="PANTHER" id="PTHR42714">
    <property type="entry name" value="TRNA MODIFICATION GTPASE GTPBP3"/>
    <property type="match status" value="1"/>
</dbReference>
<dbReference type="RefSeq" id="WP_080175956.1">
    <property type="nucleotide sequence ID" value="NZ_AP024856.1"/>
</dbReference>
<dbReference type="AlphaFoldDB" id="A0A1T4UGX0"/>
<proteinExistence type="predicted"/>
<gene>
    <name evidence="2" type="ORF">CZ814_03237</name>
</gene>
<dbReference type="OrthoDB" id="238366at2"/>
<evidence type="ECO:0000259" key="1">
    <source>
        <dbReference type="Pfam" id="PF01926"/>
    </source>
</evidence>
<accession>A0A1T4UGX0</accession>
<dbReference type="EMBL" id="FUWP01000023">
    <property type="protein sequence ID" value="SKA51907.1"/>
    <property type="molecule type" value="Genomic_DNA"/>
</dbReference>
<dbReference type="InterPro" id="IPR027417">
    <property type="entry name" value="P-loop_NTPase"/>
</dbReference>
<reference evidence="2 3" key="1">
    <citation type="submission" date="2017-02" db="EMBL/GenBank/DDBJ databases">
        <authorList>
            <person name="Peterson S.W."/>
        </authorList>
    </citation>
    <scope>NUCLEOTIDE SEQUENCE [LARGE SCALE GENOMIC DNA]</scope>
    <source>
        <strain evidence="2 3">CECT 9189</strain>
    </source>
</reference>
<dbReference type="PANTHER" id="PTHR42714:SF2">
    <property type="entry name" value="TRNA MODIFICATION GTPASE GTPBP3, MITOCHONDRIAL"/>
    <property type="match status" value="1"/>
</dbReference>
<dbReference type="Gene3D" id="3.40.50.300">
    <property type="entry name" value="P-loop containing nucleotide triphosphate hydrolases"/>
    <property type="match status" value="1"/>
</dbReference>
<sequence>MFNAFSSLESMYRDVRPLLVDWVSSAAVTNFDNELAERQAKPSPKVMVYGVYNAGKSTLINALAGKALARCDDIPTTDAVTAYSLGDIELLDTPGIDAPIEHEVISREQLEKSDVVVFVIGSRGVLEEKQTYCEIERILDKNKTLVFVLNAFDGQSEADSDIIAIRQRFLNYLRLHLSEQPALLTRLDRCHHFMINAQLAFMAKQSGDQALLAFSGIEPLERQLIAVIQQTDQQQMARTLAYQFNGLLQQAQQSVSASLNDEALTHLAQLIQAIEQKQAAVQTHLLHHCDKSKGYLKAQYQQAMVCGDQERAQALTAQWQGELNDKIVTEVHACATQLEQQMEVLIQQFDVDISWQRDGLADNDASLGDTIFDSLKEVVKQQGGKQLLSDELVKYSVIKVLKQGKAWFPELFKGIGKRSMEKIGQRVVPFVGPAIDVVTGIWDYRKACVEEQKARYAEQQHQIALEQQAIKLTDNVIDAGRKAVVSVVDECFTPLLATLQQQAQGLHTTDEALDDHCQHLHRIQQQLKPLLNA</sequence>
<name>A0A1T4UGX0_9GAMM</name>
<organism evidence="2 3">
    <name type="scientific">Photobacterium toruni</name>
    <dbReference type="NCBI Taxonomy" id="1935446"/>
    <lineage>
        <taxon>Bacteria</taxon>
        <taxon>Pseudomonadati</taxon>
        <taxon>Pseudomonadota</taxon>
        <taxon>Gammaproteobacteria</taxon>
        <taxon>Vibrionales</taxon>
        <taxon>Vibrionaceae</taxon>
        <taxon>Photobacterium</taxon>
    </lineage>
</organism>
<dbReference type="InterPro" id="IPR006073">
    <property type="entry name" value="GTP-bd"/>
</dbReference>
<dbReference type="GO" id="GO:0005737">
    <property type="term" value="C:cytoplasm"/>
    <property type="evidence" value="ECO:0007669"/>
    <property type="project" value="TreeGrafter"/>
</dbReference>
<dbReference type="Proteomes" id="UP000191116">
    <property type="component" value="Unassembled WGS sequence"/>
</dbReference>
<dbReference type="GO" id="GO:0002098">
    <property type="term" value="P:tRNA wobble uridine modification"/>
    <property type="evidence" value="ECO:0007669"/>
    <property type="project" value="TreeGrafter"/>
</dbReference>
<dbReference type="GO" id="GO:0030488">
    <property type="term" value="P:tRNA methylation"/>
    <property type="evidence" value="ECO:0007669"/>
    <property type="project" value="TreeGrafter"/>
</dbReference>
<evidence type="ECO:0000313" key="3">
    <source>
        <dbReference type="Proteomes" id="UP000191116"/>
    </source>
</evidence>